<comment type="caution">
    <text evidence="1">The sequence shown here is derived from an EMBL/GenBank/DDBJ whole genome shotgun (WGS) entry which is preliminary data.</text>
</comment>
<sequence length="77" mass="8501">MRGVPPLGEVYRREAGRVLIARGRRPLCATGDCVNVFSDMPTEESVYGRVCCCTAYSSGDADRYAASHKETKDRKTI</sequence>
<dbReference type="AlphaFoldDB" id="A0A4C2A632"/>
<reference evidence="1 2" key="1">
    <citation type="journal article" date="2019" name="Commun. Biol.">
        <title>The bagworm genome reveals a unique fibroin gene that provides high tensile strength.</title>
        <authorList>
            <person name="Kono N."/>
            <person name="Nakamura H."/>
            <person name="Ohtoshi R."/>
            <person name="Tomita M."/>
            <person name="Numata K."/>
            <person name="Arakawa K."/>
        </authorList>
    </citation>
    <scope>NUCLEOTIDE SEQUENCE [LARGE SCALE GENOMIC DNA]</scope>
</reference>
<organism evidence="1 2">
    <name type="scientific">Eumeta variegata</name>
    <name type="common">Bagworm moth</name>
    <name type="synonym">Eumeta japonica</name>
    <dbReference type="NCBI Taxonomy" id="151549"/>
    <lineage>
        <taxon>Eukaryota</taxon>
        <taxon>Metazoa</taxon>
        <taxon>Ecdysozoa</taxon>
        <taxon>Arthropoda</taxon>
        <taxon>Hexapoda</taxon>
        <taxon>Insecta</taxon>
        <taxon>Pterygota</taxon>
        <taxon>Neoptera</taxon>
        <taxon>Endopterygota</taxon>
        <taxon>Lepidoptera</taxon>
        <taxon>Glossata</taxon>
        <taxon>Ditrysia</taxon>
        <taxon>Tineoidea</taxon>
        <taxon>Psychidae</taxon>
        <taxon>Oiketicinae</taxon>
        <taxon>Eumeta</taxon>
    </lineage>
</organism>
<gene>
    <name evidence="1" type="ORF">EVAR_69826_1</name>
</gene>
<accession>A0A4C2A632</accession>
<dbReference type="EMBL" id="BGZK01002528">
    <property type="protein sequence ID" value="GBP94644.1"/>
    <property type="molecule type" value="Genomic_DNA"/>
</dbReference>
<protein>
    <submittedName>
        <fullName evidence="1">Uncharacterized protein</fullName>
    </submittedName>
</protein>
<evidence type="ECO:0000313" key="1">
    <source>
        <dbReference type="EMBL" id="GBP94644.1"/>
    </source>
</evidence>
<proteinExistence type="predicted"/>
<evidence type="ECO:0000313" key="2">
    <source>
        <dbReference type="Proteomes" id="UP000299102"/>
    </source>
</evidence>
<name>A0A4C2A632_EUMVA</name>
<keyword evidence="2" id="KW-1185">Reference proteome</keyword>
<dbReference type="Proteomes" id="UP000299102">
    <property type="component" value="Unassembled WGS sequence"/>
</dbReference>